<feature type="signal peptide" evidence="11">
    <location>
        <begin position="1"/>
        <end position="26"/>
    </location>
</feature>
<dbReference type="PANTHER" id="PTHR31632">
    <property type="entry name" value="IRON TRANSPORTER FTH1"/>
    <property type="match status" value="1"/>
</dbReference>
<protein>
    <submittedName>
        <fullName evidence="13">Cytochrome c/FTR1 family iron permease</fullName>
    </submittedName>
</protein>
<keyword evidence="14" id="KW-1185">Reference proteome</keyword>
<evidence type="ECO:0000256" key="2">
    <source>
        <dbReference type="ARBA" id="ARBA00008333"/>
    </source>
</evidence>
<evidence type="ECO:0000256" key="7">
    <source>
        <dbReference type="ARBA" id="ARBA00023004"/>
    </source>
</evidence>
<evidence type="ECO:0000256" key="6">
    <source>
        <dbReference type="ARBA" id="ARBA00022989"/>
    </source>
</evidence>
<evidence type="ECO:0000256" key="9">
    <source>
        <dbReference type="PROSITE-ProRule" id="PRU00433"/>
    </source>
</evidence>
<evidence type="ECO:0000313" key="14">
    <source>
        <dbReference type="Proteomes" id="UP001198862"/>
    </source>
</evidence>
<keyword evidence="7 9" id="KW-0408">Iron</keyword>
<organism evidence="13 14">
    <name type="scientific">Reyranella aquatilis</name>
    <dbReference type="NCBI Taxonomy" id="2035356"/>
    <lineage>
        <taxon>Bacteria</taxon>
        <taxon>Pseudomonadati</taxon>
        <taxon>Pseudomonadota</taxon>
        <taxon>Alphaproteobacteria</taxon>
        <taxon>Hyphomicrobiales</taxon>
        <taxon>Reyranellaceae</taxon>
        <taxon>Reyranella</taxon>
    </lineage>
</organism>
<keyword evidence="4 10" id="KW-0812">Transmembrane</keyword>
<comment type="subcellular location">
    <subcellularLocation>
        <location evidence="1">Membrane</location>
        <topology evidence="1">Multi-pass membrane protein</topology>
    </subcellularLocation>
</comment>
<dbReference type="InterPro" id="IPR004923">
    <property type="entry name" value="FTR1/Fip1/EfeU"/>
</dbReference>
<feature type="transmembrane region" description="Helical" evidence="10">
    <location>
        <begin position="533"/>
        <end position="553"/>
    </location>
</feature>
<dbReference type="EMBL" id="JAJISD010000005">
    <property type="protein sequence ID" value="MCC8430122.1"/>
    <property type="molecule type" value="Genomic_DNA"/>
</dbReference>
<evidence type="ECO:0000256" key="8">
    <source>
        <dbReference type="ARBA" id="ARBA00023136"/>
    </source>
</evidence>
<feature type="transmembrane region" description="Helical" evidence="10">
    <location>
        <begin position="387"/>
        <end position="411"/>
    </location>
</feature>
<feature type="transmembrane region" description="Helical" evidence="10">
    <location>
        <begin position="459"/>
        <end position="477"/>
    </location>
</feature>
<evidence type="ECO:0000256" key="3">
    <source>
        <dbReference type="ARBA" id="ARBA00022617"/>
    </source>
</evidence>
<comment type="similarity">
    <text evidence="2">Belongs to the oxidase-dependent Fe transporter (OFeT) (TC 9.A.10.1) family.</text>
</comment>
<dbReference type="SUPFAM" id="SSF46626">
    <property type="entry name" value="Cytochrome c"/>
    <property type="match status" value="1"/>
</dbReference>
<name>A0ABS8KWI6_9HYPH</name>
<keyword evidence="8 10" id="KW-0472">Membrane</keyword>
<keyword evidence="5 9" id="KW-0479">Metal-binding</keyword>
<keyword evidence="11" id="KW-0732">Signal</keyword>
<sequence>MHLSAKPFAIAFLVVCSLLVAIPAHAEDRSAQTVWRLLDYVSVDYSEAVSDGRVVNAAEYAEMVEFTNSVRERLGALPATEAQPRLVNQAEVLQAAVQRMAPSDEVARLARKLAGDLLAAYPMALAPSRAPDVARAATLYRGQCAACHGASGAGDGPNAKGMDPPPVAFTDEARARLRSVFGLYQVIDLGLDGTAMASFAHLPADDRWALAFYVGQLAYSNAEASRGEQLWRSDAKLRGLFPTLEAVTQMTPAALADQVGDDQARALIAFLRRNPGSVGNRPGGTLAIARERLAESVNAYRSGDRRKAADLALVAYLDGFEPVEPVLAVRDAALLRGVEEAMADLRTAINRGVSVADVQAKSERIATLVDAAERVLSAEEASWGSSFVGAFTILVREGLEALLIVIAMIAFLRKTERVELMPYVHAGWGAALLAGGLTWLAATRLVAISGASRELTEGFGSLIAAAVLVSVGIWMHGKGQANAWQQYVEEKLTRALSRRSAWFLFLLAFIVVYREVFETILFFTALWSEGAGLALLSGSAVAIAILAAIAVALLRYSRRLPIAQFFSLSSILIAGLAVVLAGKGIAGLQEAGLLDSWPVSGLPRIEILGVYPTREGIVAQLLTLGFMLTGFWYTRRN</sequence>
<evidence type="ECO:0000256" key="4">
    <source>
        <dbReference type="ARBA" id="ARBA00022692"/>
    </source>
</evidence>
<dbReference type="Pfam" id="PF03239">
    <property type="entry name" value="FTR1"/>
    <property type="match status" value="1"/>
</dbReference>
<keyword evidence="3 9" id="KW-0349">Heme</keyword>
<evidence type="ECO:0000313" key="13">
    <source>
        <dbReference type="EMBL" id="MCC8430122.1"/>
    </source>
</evidence>
<dbReference type="PROSITE" id="PS51007">
    <property type="entry name" value="CYTC"/>
    <property type="match status" value="1"/>
</dbReference>
<evidence type="ECO:0000256" key="11">
    <source>
        <dbReference type="SAM" id="SignalP"/>
    </source>
</evidence>
<dbReference type="Pfam" id="PF00034">
    <property type="entry name" value="Cytochrom_C"/>
    <property type="match status" value="1"/>
</dbReference>
<evidence type="ECO:0000256" key="10">
    <source>
        <dbReference type="SAM" id="Phobius"/>
    </source>
</evidence>
<evidence type="ECO:0000259" key="12">
    <source>
        <dbReference type="PROSITE" id="PS51007"/>
    </source>
</evidence>
<feature type="transmembrane region" description="Helical" evidence="10">
    <location>
        <begin position="423"/>
        <end position="447"/>
    </location>
</feature>
<feature type="transmembrane region" description="Helical" evidence="10">
    <location>
        <begin position="565"/>
        <end position="586"/>
    </location>
</feature>
<keyword evidence="6 10" id="KW-1133">Transmembrane helix</keyword>
<dbReference type="Proteomes" id="UP001198862">
    <property type="component" value="Unassembled WGS sequence"/>
</dbReference>
<feature type="transmembrane region" description="Helical" evidence="10">
    <location>
        <begin position="501"/>
        <end position="527"/>
    </location>
</feature>
<dbReference type="RefSeq" id="WP_230551308.1">
    <property type="nucleotide sequence ID" value="NZ_JAJISD010000005.1"/>
</dbReference>
<feature type="chain" id="PRO_5047134627" evidence="11">
    <location>
        <begin position="27"/>
        <end position="637"/>
    </location>
</feature>
<comment type="caution">
    <text evidence="13">The sequence shown here is derived from an EMBL/GenBank/DDBJ whole genome shotgun (WGS) entry which is preliminary data.</text>
</comment>
<dbReference type="Gene3D" id="1.10.760.10">
    <property type="entry name" value="Cytochrome c-like domain"/>
    <property type="match status" value="1"/>
</dbReference>
<reference evidence="13 14" key="1">
    <citation type="submission" date="2021-11" db="EMBL/GenBank/DDBJ databases">
        <authorList>
            <person name="Lee D.-H."/>
            <person name="Kim S.-B."/>
        </authorList>
    </citation>
    <scope>NUCLEOTIDE SEQUENCE [LARGE SCALE GENOMIC DNA]</scope>
    <source>
        <strain evidence="13 14">KCTC 52223</strain>
    </source>
</reference>
<dbReference type="InterPro" id="IPR036909">
    <property type="entry name" value="Cyt_c-like_dom_sf"/>
</dbReference>
<dbReference type="PANTHER" id="PTHR31632:SF2">
    <property type="entry name" value="PLASMA MEMBRANE IRON PERMEASE"/>
    <property type="match status" value="1"/>
</dbReference>
<feature type="domain" description="Cytochrome c" evidence="12">
    <location>
        <begin position="131"/>
        <end position="275"/>
    </location>
</feature>
<accession>A0ABS8KWI6</accession>
<dbReference type="InterPro" id="IPR009056">
    <property type="entry name" value="Cyt_c-like_dom"/>
</dbReference>
<gene>
    <name evidence="13" type="ORF">LJ725_14195</name>
</gene>
<feature type="transmembrane region" description="Helical" evidence="10">
    <location>
        <begin position="617"/>
        <end position="634"/>
    </location>
</feature>
<evidence type="ECO:0000256" key="5">
    <source>
        <dbReference type="ARBA" id="ARBA00022723"/>
    </source>
</evidence>
<proteinExistence type="inferred from homology"/>
<evidence type="ECO:0000256" key="1">
    <source>
        <dbReference type="ARBA" id="ARBA00004141"/>
    </source>
</evidence>